<keyword evidence="14" id="KW-1185">Reference proteome</keyword>
<evidence type="ECO:0000256" key="7">
    <source>
        <dbReference type="ARBA" id="ARBA00023237"/>
    </source>
</evidence>
<dbReference type="Pfam" id="PF13715">
    <property type="entry name" value="CarbopepD_reg_2"/>
    <property type="match status" value="1"/>
</dbReference>
<keyword evidence="3 8" id="KW-1134">Transmembrane beta strand</keyword>
<keyword evidence="6 8" id="KW-0472">Membrane</keyword>
<evidence type="ECO:0000256" key="9">
    <source>
        <dbReference type="RuleBase" id="RU003357"/>
    </source>
</evidence>
<evidence type="ECO:0000256" key="10">
    <source>
        <dbReference type="SAM" id="SignalP"/>
    </source>
</evidence>
<name>A0A1G9NIE9_9BACT</name>
<dbReference type="InterPro" id="IPR023997">
    <property type="entry name" value="TonB-dep_OMP_SusC/RagA_CS"/>
</dbReference>
<dbReference type="InterPro" id="IPR036942">
    <property type="entry name" value="Beta-barrel_TonB_sf"/>
</dbReference>
<dbReference type="AlphaFoldDB" id="A0A1G9NIE9"/>
<evidence type="ECO:0000259" key="11">
    <source>
        <dbReference type="Pfam" id="PF00593"/>
    </source>
</evidence>
<evidence type="ECO:0000313" key="14">
    <source>
        <dbReference type="Proteomes" id="UP000198510"/>
    </source>
</evidence>
<keyword evidence="10" id="KW-0732">Signal</keyword>
<protein>
    <submittedName>
        <fullName evidence="13">TonB-linked outer membrane protein, SusC/RagA family</fullName>
    </submittedName>
</protein>
<evidence type="ECO:0000256" key="6">
    <source>
        <dbReference type="ARBA" id="ARBA00023136"/>
    </source>
</evidence>
<feature type="chain" id="PRO_5011701649" evidence="10">
    <location>
        <begin position="24"/>
        <end position="1098"/>
    </location>
</feature>
<dbReference type="PROSITE" id="PS52016">
    <property type="entry name" value="TONB_DEPENDENT_REC_3"/>
    <property type="match status" value="1"/>
</dbReference>
<dbReference type="Proteomes" id="UP000198510">
    <property type="component" value="Unassembled WGS sequence"/>
</dbReference>
<sequence>MKRKLQFLGVVLALLSITYAGRAQERTVTGTVTDVIDNSPLPGAAVFIKGTTSGTTTDINGKYSIAVPSGATLVFSFVGLTSQEVEVGSRSVVDVVMQSDATELAEVVVTAIGIEREKKALGYAVTNLDNTLITQRSEPDPVRTLQGKIPGVNIQGGGGAPGQATKINIRGVSSLTGNTQPLFVVDGVPFDNSVNASTGASGGTQYSNRLFDLDPNNIESLTVLKGAAAAALYGSRATNGAIIITTKAAKKGVKKGMEVTYSSSYSREEISGIPDYQNIYTQGSNQNYNGGFIGNWGAPFPEYVDQLNAQYGTNYSKTYAPGYPEGTVPHPLVANSFGIGQGYRNVFPELMEEDPNNPGSLRPVPVELKSYDIIGGFFEAGNLFENSLNISSSTDKTTLIGTVSRMDNDGIVPNSKTSRTNLSFGGNGVLANGLFLSGNVNYVNTQQQTPQSGSSFFFDYTGSGTSSIYSRIFYLPRNYNLMGYPFENPVTGDNVFYRSLDNPRWIAEYNLYNSVVNRVFGTINLSYDVAPWLNLMAKGGINTYTENRRNIVRPGGTVIPSGEVWTDDLTNTEQDYNFIATLSKDFSETFAFRGIVGTNLNQRQFSQRRVTGTGIIQTGLNITNATTTQVVNRDYTRLRRFYAIYSDLQFSYRDLLFLNLTGRNDWSSTLPVSDNSYFYPGISSSFIFTEALQGLPTWIDYGKIRASATKVGNDATPYLTNTYYSIQTPFEGVNRATLGNTLGNPNLKPEFTTEYEAGIEARVFGGRIGLDFTYFHRTSTNQIIDQSRIPASSGFNYEVINAGELLNKGIEVGLDVTPIKTKSGFVWNTFFSFTRIRSIVVDAGVEGGTLFIGGPFSTLGVVHRSGEQYGQIFGSKNTRDAEGNLLINEVSGLPFVLPSSEIIGNPNPDFLLGINNTFSFKNFTLTALIDWKQGGQLFSSSAASLLLRGQLKMSEDREGLRVVPGVYGNPQTYEPILDDQGNEIRNTTAVTSFDYHFSNGFGAYGADETNVYDATVIRLREVTLGYSFPQTLLSKTPLGSARISISGRNLFWVAPNMLEGLNMDPEVLAEFPDSNIQGFEYGATPTTRRYGVNLSVTF</sequence>
<dbReference type="InterPro" id="IPR012910">
    <property type="entry name" value="Plug_dom"/>
</dbReference>
<feature type="signal peptide" evidence="10">
    <location>
        <begin position="1"/>
        <end position="23"/>
    </location>
</feature>
<dbReference type="Pfam" id="PF07715">
    <property type="entry name" value="Plug"/>
    <property type="match status" value="1"/>
</dbReference>
<dbReference type="NCBIfam" id="TIGR04056">
    <property type="entry name" value="OMP_RagA_SusC"/>
    <property type="match status" value="1"/>
</dbReference>
<dbReference type="NCBIfam" id="TIGR04057">
    <property type="entry name" value="SusC_RagA_signa"/>
    <property type="match status" value="1"/>
</dbReference>
<dbReference type="SUPFAM" id="SSF49464">
    <property type="entry name" value="Carboxypeptidase regulatory domain-like"/>
    <property type="match status" value="1"/>
</dbReference>
<dbReference type="SUPFAM" id="SSF56935">
    <property type="entry name" value="Porins"/>
    <property type="match status" value="1"/>
</dbReference>
<evidence type="ECO:0000256" key="5">
    <source>
        <dbReference type="ARBA" id="ARBA00023077"/>
    </source>
</evidence>
<dbReference type="Gene3D" id="2.40.170.20">
    <property type="entry name" value="TonB-dependent receptor, beta-barrel domain"/>
    <property type="match status" value="1"/>
</dbReference>
<keyword evidence="2 8" id="KW-0813">Transport</keyword>
<dbReference type="GO" id="GO:0009279">
    <property type="term" value="C:cell outer membrane"/>
    <property type="evidence" value="ECO:0007669"/>
    <property type="project" value="UniProtKB-SubCell"/>
</dbReference>
<dbReference type="InterPro" id="IPR000531">
    <property type="entry name" value="Beta-barrel_TonB"/>
</dbReference>
<proteinExistence type="inferred from homology"/>
<evidence type="ECO:0000256" key="3">
    <source>
        <dbReference type="ARBA" id="ARBA00022452"/>
    </source>
</evidence>
<dbReference type="InterPro" id="IPR037066">
    <property type="entry name" value="Plug_dom_sf"/>
</dbReference>
<evidence type="ECO:0000256" key="4">
    <source>
        <dbReference type="ARBA" id="ARBA00022692"/>
    </source>
</evidence>
<reference evidence="13 14" key="1">
    <citation type="submission" date="2016-10" db="EMBL/GenBank/DDBJ databases">
        <authorList>
            <person name="de Groot N.N."/>
        </authorList>
    </citation>
    <scope>NUCLEOTIDE SEQUENCE [LARGE SCALE GENOMIC DNA]</scope>
    <source>
        <strain evidence="13 14">DSM 25186</strain>
    </source>
</reference>
<keyword evidence="4 8" id="KW-0812">Transmembrane</keyword>
<dbReference type="InterPro" id="IPR023996">
    <property type="entry name" value="TonB-dep_OMP_SusC/RagA"/>
</dbReference>
<dbReference type="InterPro" id="IPR039426">
    <property type="entry name" value="TonB-dep_rcpt-like"/>
</dbReference>
<dbReference type="Gene3D" id="2.170.130.10">
    <property type="entry name" value="TonB-dependent receptor, plug domain"/>
    <property type="match status" value="1"/>
</dbReference>
<comment type="subcellular location">
    <subcellularLocation>
        <location evidence="1 8">Cell outer membrane</location>
        <topology evidence="1 8">Multi-pass membrane protein</topology>
    </subcellularLocation>
</comment>
<dbReference type="STRING" id="1075417.SAMN05421823_108304"/>
<keyword evidence="7 8" id="KW-0998">Cell outer membrane</keyword>
<feature type="domain" description="TonB-dependent receptor-like beta-barrel" evidence="11">
    <location>
        <begin position="483"/>
        <end position="851"/>
    </location>
</feature>
<dbReference type="InterPro" id="IPR008969">
    <property type="entry name" value="CarboxyPept-like_regulatory"/>
</dbReference>
<organism evidence="13 14">
    <name type="scientific">Catalinimonas alkaloidigena</name>
    <dbReference type="NCBI Taxonomy" id="1075417"/>
    <lineage>
        <taxon>Bacteria</taxon>
        <taxon>Pseudomonadati</taxon>
        <taxon>Bacteroidota</taxon>
        <taxon>Cytophagia</taxon>
        <taxon>Cytophagales</taxon>
        <taxon>Catalimonadaceae</taxon>
        <taxon>Catalinimonas</taxon>
    </lineage>
</organism>
<dbReference type="OrthoDB" id="9768177at2"/>
<dbReference type="Pfam" id="PF00593">
    <property type="entry name" value="TonB_dep_Rec_b-barrel"/>
    <property type="match status" value="1"/>
</dbReference>
<evidence type="ECO:0000256" key="1">
    <source>
        <dbReference type="ARBA" id="ARBA00004571"/>
    </source>
</evidence>
<comment type="similarity">
    <text evidence="8 9">Belongs to the TonB-dependent receptor family.</text>
</comment>
<accession>A0A1G9NIE9</accession>
<dbReference type="RefSeq" id="WP_089685365.1">
    <property type="nucleotide sequence ID" value="NZ_FNFO01000008.1"/>
</dbReference>
<keyword evidence="5 9" id="KW-0798">TonB box</keyword>
<dbReference type="Gene3D" id="2.60.40.1120">
    <property type="entry name" value="Carboxypeptidase-like, regulatory domain"/>
    <property type="match status" value="1"/>
</dbReference>
<dbReference type="EMBL" id="FNFO01000008">
    <property type="protein sequence ID" value="SDL86199.1"/>
    <property type="molecule type" value="Genomic_DNA"/>
</dbReference>
<feature type="domain" description="TonB-dependent receptor plug" evidence="12">
    <location>
        <begin position="119"/>
        <end position="241"/>
    </location>
</feature>
<gene>
    <name evidence="13" type="ORF">SAMN05421823_108304</name>
</gene>
<evidence type="ECO:0000256" key="2">
    <source>
        <dbReference type="ARBA" id="ARBA00022448"/>
    </source>
</evidence>
<evidence type="ECO:0000313" key="13">
    <source>
        <dbReference type="EMBL" id="SDL86199.1"/>
    </source>
</evidence>
<evidence type="ECO:0000256" key="8">
    <source>
        <dbReference type="PROSITE-ProRule" id="PRU01360"/>
    </source>
</evidence>
<evidence type="ECO:0000259" key="12">
    <source>
        <dbReference type="Pfam" id="PF07715"/>
    </source>
</evidence>